<proteinExistence type="predicted"/>
<dbReference type="AlphaFoldDB" id="A0A9P6MAW4"/>
<sequence length="100" mass="11687">MATKGAYKRLSKEYINIQESPPAYLFARPLESNILEWHYVLKGPPETPYYGGEYHGGHPALFEHVRFPPRNLEPQLECGNDFERAAELYGKDLYHFDPFR</sequence>
<dbReference type="InterPro" id="IPR016135">
    <property type="entry name" value="UBQ-conjugating_enzyme/RWD"/>
</dbReference>
<evidence type="ECO:0000313" key="3">
    <source>
        <dbReference type="Proteomes" id="UP000749646"/>
    </source>
</evidence>
<dbReference type="EMBL" id="JAAAHW010003283">
    <property type="protein sequence ID" value="KAF9985685.1"/>
    <property type="molecule type" value="Genomic_DNA"/>
</dbReference>
<reference evidence="2" key="1">
    <citation type="journal article" date="2020" name="Fungal Divers.">
        <title>Resolving the Mortierellaceae phylogeny through synthesis of multi-gene phylogenetics and phylogenomics.</title>
        <authorList>
            <person name="Vandepol N."/>
            <person name="Liber J."/>
            <person name="Desiro A."/>
            <person name="Na H."/>
            <person name="Kennedy M."/>
            <person name="Barry K."/>
            <person name="Grigoriev I.V."/>
            <person name="Miller A.N."/>
            <person name="O'Donnell K."/>
            <person name="Stajich J.E."/>
            <person name="Bonito G."/>
        </authorList>
    </citation>
    <scope>NUCLEOTIDE SEQUENCE</scope>
    <source>
        <strain evidence="2">MES-2147</strain>
    </source>
</reference>
<dbReference type="PROSITE" id="PS50127">
    <property type="entry name" value="UBC_2"/>
    <property type="match status" value="1"/>
</dbReference>
<gene>
    <name evidence="2" type="primary">UBC6</name>
    <name evidence="2" type="ORF">BGZ65_010171</name>
</gene>
<dbReference type="Gene3D" id="3.10.110.10">
    <property type="entry name" value="Ubiquitin Conjugating Enzyme"/>
    <property type="match status" value="1"/>
</dbReference>
<evidence type="ECO:0000259" key="1">
    <source>
        <dbReference type="PROSITE" id="PS50127"/>
    </source>
</evidence>
<keyword evidence="3" id="KW-1185">Reference proteome</keyword>
<dbReference type="SUPFAM" id="SSF54495">
    <property type="entry name" value="UBC-like"/>
    <property type="match status" value="1"/>
</dbReference>
<feature type="domain" description="UBC core" evidence="1">
    <location>
        <begin position="5"/>
        <end position="100"/>
    </location>
</feature>
<protein>
    <submittedName>
        <fullName evidence="2">Ubiquitin-conjugating enzyme E2 6</fullName>
    </submittedName>
</protein>
<organism evidence="2 3">
    <name type="scientific">Modicella reniformis</name>
    <dbReference type="NCBI Taxonomy" id="1440133"/>
    <lineage>
        <taxon>Eukaryota</taxon>
        <taxon>Fungi</taxon>
        <taxon>Fungi incertae sedis</taxon>
        <taxon>Mucoromycota</taxon>
        <taxon>Mortierellomycotina</taxon>
        <taxon>Mortierellomycetes</taxon>
        <taxon>Mortierellales</taxon>
        <taxon>Mortierellaceae</taxon>
        <taxon>Modicella</taxon>
    </lineage>
</organism>
<evidence type="ECO:0000313" key="2">
    <source>
        <dbReference type="EMBL" id="KAF9985685.1"/>
    </source>
</evidence>
<accession>A0A9P6MAW4</accession>
<dbReference type="Proteomes" id="UP000749646">
    <property type="component" value="Unassembled WGS sequence"/>
</dbReference>
<comment type="caution">
    <text evidence="2">The sequence shown here is derived from an EMBL/GenBank/DDBJ whole genome shotgun (WGS) entry which is preliminary data.</text>
</comment>
<dbReference type="OrthoDB" id="1158011at2759"/>
<name>A0A9P6MAW4_9FUNG</name>
<dbReference type="InterPro" id="IPR000608">
    <property type="entry name" value="UBC"/>
</dbReference>